<reference evidence="2 3" key="1">
    <citation type="submission" date="2018-12" db="EMBL/GenBank/DDBJ databases">
        <title>Complete Genome Sequence of Glutamicibacter creatinolyticus strain LGCM259,isolated from an abscess of a 12-year-old mare in Italy.</title>
        <authorList>
            <person name="Santos R.G."/>
            <person name="Silva A.L."/>
            <person name="Seyffert N."/>
            <person name="Castro T.L.P."/>
            <person name="Attili A.R."/>
            <person name="Rifici C."/>
            <person name="Mazzullo G."/>
            <person name="Brenig B."/>
            <person name="Venanzi F."/>
            <person name="Azevedo V."/>
        </authorList>
    </citation>
    <scope>NUCLEOTIDE SEQUENCE [LARGE SCALE GENOMIC DNA]</scope>
    <source>
        <strain evidence="2 3">LGCM 259</strain>
    </source>
</reference>
<dbReference type="InterPro" id="IPR000073">
    <property type="entry name" value="AB_hydrolase_1"/>
</dbReference>
<dbReference type="AlphaFoldDB" id="A0A5B7WS83"/>
<dbReference type="PANTHER" id="PTHR43194">
    <property type="entry name" value="HYDROLASE ALPHA/BETA FOLD FAMILY"/>
    <property type="match status" value="1"/>
</dbReference>
<feature type="domain" description="AB hydrolase-1" evidence="1">
    <location>
        <begin position="2"/>
        <end position="212"/>
    </location>
</feature>
<dbReference type="Pfam" id="PF12697">
    <property type="entry name" value="Abhydrolase_6"/>
    <property type="match status" value="1"/>
</dbReference>
<dbReference type="GO" id="GO:0016787">
    <property type="term" value="F:hydrolase activity"/>
    <property type="evidence" value="ECO:0007669"/>
    <property type="project" value="UniProtKB-KW"/>
</dbReference>
<protein>
    <submittedName>
        <fullName evidence="2">Alpha/beta hydrolase family protein</fullName>
    </submittedName>
</protein>
<keyword evidence="3" id="KW-1185">Reference proteome</keyword>
<name>A0A5B7WS83_9MICC</name>
<proteinExistence type="predicted"/>
<dbReference type="SUPFAM" id="SSF53474">
    <property type="entry name" value="alpha/beta-Hydrolases"/>
    <property type="match status" value="1"/>
</dbReference>
<keyword evidence="2" id="KW-0378">Hydrolase</keyword>
<evidence type="ECO:0000259" key="1">
    <source>
        <dbReference type="Pfam" id="PF12697"/>
    </source>
</evidence>
<dbReference type="InterPro" id="IPR050228">
    <property type="entry name" value="Carboxylesterase_BioH"/>
</dbReference>
<dbReference type="Proteomes" id="UP000307000">
    <property type="component" value="Chromosome"/>
</dbReference>
<dbReference type="EMBL" id="CP034412">
    <property type="protein sequence ID" value="QCY46857.1"/>
    <property type="molecule type" value="Genomic_DNA"/>
</dbReference>
<evidence type="ECO:0000313" key="2">
    <source>
        <dbReference type="EMBL" id="QCY46857.1"/>
    </source>
</evidence>
<dbReference type="InterPro" id="IPR029058">
    <property type="entry name" value="AB_hydrolase_fold"/>
</dbReference>
<dbReference type="KEGG" id="gcr:GcLGCM259_1113"/>
<accession>A0A5B7WS83</accession>
<evidence type="ECO:0000313" key="3">
    <source>
        <dbReference type="Proteomes" id="UP000307000"/>
    </source>
</evidence>
<gene>
    <name evidence="2" type="ORF">GcLGCM259_1113</name>
</gene>
<organism evidence="2 3">
    <name type="scientific">Glutamicibacter creatinolyticus</name>
    <dbReference type="NCBI Taxonomy" id="162496"/>
    <lineage>
        <taxon>Bacteria</taxon>
        <taxon>Bacillati</taxon>
        <taxon>Actinomycetota</taxon>
        <taxon>Actinomycetes</taxon>
        <taxon>Micrococcales</taxon>
        <taxon>Micrococcaceae</taxon>
        <taxon>Glutamicibacter</taxon>
    </lineage>
</organism>
<sequence length="228" mass="24639">MLLIHGFASSADLNWERSGWVRHFTENGRNVALVDLPGHGEDPNRNDGSWAPSRIHLALAKVVESLGGPVDVLGYSLGARLGWELAAKHPELVRRLIIGGPGSLDPLAAFALNEARNFVATGESIADEYTAKVMSIAINEKANDFNALFKLIDGIKTEPYDPAEAVPTTPTLLVAGDQDDLATTMPYLRRLLREAGADTEVVWLAGRNHASAVTSREFKTAALKFLDA</sequence>
<dbReference type="Gene3D" id="3.40.50.1820">
    <property type="entry name" value="alpha/beta hydrolase"/>
    <property type="match status" value="1"/>
</dbReference>
<dbReference type="PANTHER" id="PTHR43194:SF2">
    <property type="entry name" value="PEROXISOMAL MEMBRANE PROTEIN LPX1"/>
    <property type="match status" value="1"/>
</dbReference>